<dbReference type="AlphaFoldDB" id="A0A7Y4E286"/>
<name>A0A7Y4E286_9VIBR</name>
<evidence type="ECO:0000313" key="4">
    <source>
        <dbReference type="Proteomes" id="UP000572072"/>
    </source>
</evidence>
<reference evidence="3 4" key="1">
    <citation type="submission" date="2019-08" db="EMBL/GenBank/DDBJ databases">
        <title>Draft genome sequencing and comparative genomics of hatchery-associated Vibrios.</title>
        <authorList>
            <person name="Kehlet-Delgado H."/>
            <person name="Mueller R.S."/>
        </authorList>
    </citation>
    <scope>NUCLEOTIDE SEQUENCE [LARGE SCALE GENOMIC DNA]</scope>
    <source>
        <strain evidence="3 4">00-78-3</strain>
    </source>
</reference>
<keyword evidence="1 3" id="KW-0378">Hydrolase</keyword>
<protein>
    <submittedName>
        <fullName evidence="3">Alpha/beta hydrolase</fullName>
    </submittedName>
</protein>
<evidence type="ECO:0000256" key="1">
    <source>
        <dbReference type="ARBA" id="ARBA00022801"/>
    </source>
</evidence>
<comment type="caution">
    <text evidence="3">The sequence shown here is derived from an EMBL/GenBank/DDBJ whole genome shotgun (WGS) entry which is preliminary data.</text>
</comment>
<feature type="domain" description="AB hydrolase-1" evidence="2">
    <location>
        <begin position="28"/>
        <end position="267"/>
    </location>
</feature>
<dbReference type="Gene3D" id="3.40.50.1820">
    <property type="entry name" value="alpha/beta hydrolase"/>
    <property type="match status" value="1"/>
</dbReference>
<dbReference type="GO" id="GO:0016787">
    <property type="term" value="F:hydrolase activity"/>
    <property type="evidence" value="ECO:0007669"/>
    <property type="project" value="UniProtKB-KW"/>
</dbReference>
<dbReference type="PANTHER" id="PTHR43798:SF31">
    <property type="entry name" value="AB HYDROLASE SUPERFAMILY PROTEIN YCLE"/>
    <property type="match status" value="1"/>
</dbReference>
<dbReference type="InterPro" id="IPR000073">
    <property type="entry name" value="AB_hydrolase_1"/>
</dbReference>
<dbReference type="RefSeq" id="WP_171358182.1">
    <property type="nucleotide sequence ID" value="NZ_VTYN01000013.1"/>
</dbReference>
<organism evidence="3 4">
    <name type="scientific">Vibrio rotiferianus</name>
    <dbReference type="NCBI Taxonomy" id="190895"/>
    <lineage>
        <taxon>Bacteria</taxon>
        <taxon>Pseudomonadati</taxon>
        <taxon>Pseudomonadota</taxon>
        <taxon>Gammaproteobacteria</taxon>
        <taxon>Vibrionales</taxon>
        <taxon>Vibrionaceae</taxon>
        <taxon>Vibrio</taxon>
    </lineage>
</organism>
<evidence type="ECO:0000313" key="3">
    <source>
        <dbReference type="EMBL" id="NOH49047.1"/>
    </source>
</evidence>
<dbReference type="PANTHER" id="PTHR43798">
    <property type="entry name" value="MONOACYLGLYCEROL LIPASE"/>
    <property type="match status" value="1"/>
</dbReference>
<dbReference type="GO" id="GO:0016020">
    <property type="term" value="C:membrane"/>
    <property type="evidence" value="ECO:0007669"/>
    <property type="project" value="TreeGrafter"/>
</dbReference>
<dbReference type="SUPFAM" id="SSF53474">
    <property type="entry name" value="alpha/beta-Hydrolases"/>
    <property type="match status" value="1"/>
</dbReference>
<dbReference type="EMBL" id="VTYN01000013">
    <property type="protein sequence ID" value="NOH49047.1"/>
    <property type="molecule type" value="Genomic_DNA"/>
</dbReference>
<dbReference type="InterPro" id="IPR050266">
    <property type="entry name" value="AB_hydrolase_sf"/>
</dbReference>
<dbReference type="InterPro" id="IPR029058">
    <property type="entry name" value="AB_hydrolase_fold"/>
</dbReference>
<dbReference type="Pfam" id="PF00561">
    <property type="entry name" value="Abhydrolase_1"/>
    <property type="match status" value="1"/>
</dbReference>
<sequence>MNKNQTIQSGHYHLKTIVRGSGIPLIIIGSADYYLRVMPTALFDHFQCVFVDHRGFAECDVIPNVSDATLEAISADTKLVMDMLGIEKAWVFGHSGHALMATHFAVTFPQYVEGLVLANISPNLSPQMQALQFQCWEQEADEERKQVFERNFPLLERDIEQNPERKFVHLCHRLGAMRWYDPEFNELPLWEGFPTHTALLDKLWGEVFAEFDTAIYQQLPAVQVLVISGEKDFSIAPVSSWDQIDFEEADMKLEIIAESAHTPMLEQPERFVKVMSEMVATR</sequence>
<proteinExistence type="predicted"/>
<accession>A0A7Y4E286</accession>
<gene>
    <name evidence="3" type="ORF">F0262_13395</name>
</gene>
<dbReference type="Proteomes" id="UP000572072">
    <property type="component" value="Unassembled WGS sequence"/>
</dbReference>
<evidence type="ECO:0000259" key="2">
    <source>
        <dbReference type="Pfam" id="PF00561"/>
    </source>
</evidence>